<evidence type="ECO:0000313" key="2">
    <source>
        <dbReference type="Proteomes" id="UP001196413"/>
    </source>
</evidence>
<dbReference type="EMBL" id="JAHQIW010001350">
    <property type="protein sequence ID" value="KAJ1352303.1"/>
    <property type="molecule type" value="Genomic_DNA"/>
</dbReference>
<evidence type="ECO:0000313" key="1">
    <source>
        <dbReference type="EMBL" id="KAJ1352303.1"/>
    </source>
</evidence>
<organism evidence="1 2">
    <name type="scientific">Parelaphostrongylus tenuis</name>
    <name type="common">Meningeal worm</name>
    <dbReference type="NCBI Taxonomy" id="148309"/>
    <lineage>
        <taxon>Eukaryota</taxon>
        <taxon>Metazoa</taxon>
        <taxon>Ecdysozoa</taxon>
        <taxon>Nematoda</taxon>
        <taxon>Chromadorea</taxon>
        <taxon>Rhabditida</taxon>
        <taxon>Rhabditina</taxon>
        <taxon>Rhabditomorpha</taxon>
        <taxon>Strongyloidea</taxon>
        <taxon>Metastrongylidae</taxon>
        <taxon>Parelaphostrongylus</taxon>
    </lineage>
</organism>
<keyword evidence="2" id="KW-1185">Reference proteome</keyword>
<dbReference type="AlphaFoldDB" id="A0AAD5QHK3"/>
<reference evidence="1" key="1">
    <citation type="submission" date="2021-06" db="EMBL/GenBank/DDBJ databases">
        <title>Parelaphostrongylus tenuis whole genome reference sequence.</title>
        <authorList>
            <person name="Garwood T.J."/>
            <person name="Larsen P.A."/>
            <person name="Fountain-Jones N.M."/>
            <person name="Garbe J.R."/>
            <person name="Macchietto M.G."/>
            <person name="Kania S.A."/>
            <person name="Gerhold R.W."/>
            <person name="Richards J.E."/>
            <person name="Wolf T.M."/>
        </authorList>
    </citation>
    <scope>NUCLEOTIDE SEQUENCE</scope>
    <source>
        <strain evidence="1">MNPRO001-30</strain>
        <tissue evidence="1">Meninges</tissue>
    </source>
</reference>
<name>A0AAD5QHK3_PARTN</name>
<dbReference type="Proteomes" id="UP001196413">
    <property type="component" value="Unassembled WGS sequence"/>
</dbReference>
<protein>
    <submittedName>
        <fullName evidence="1">Uncharacterized protein</fullName>
    </submittedName>
</protein>
<sequence length="86" mass="9354">MSLDLAEESVAYSNLIDGNDFEGSINCDNSNDDIIFLDKDVAPATTSPVLTRAADVPQVQTQLCDDVDVKPSSTEDSKMTRFLLQV</sequence>
<comment type="caution">
    <text evidence="1">The sequence shown here is derived from an EMBL/GenBank/DDBJ whole genome shotgun (WGS) entry which is preliminary data.</text>
</comment>
<proteinExistence type="predicted"/>
<accession>A0AAD5QHK3</accession>
<gene>
    <name evidence="1" type="ORF">KIN20_008612</name>
</gene>